<feature type="transmembrane region" description="Helical" evidence="1">
    <location>
        <begin position="74"/>
        <end position="94"/>
    </location>
</feature>
<feature type="transmembrane region" description="Helical" evidence="1">
    <location>
        <begin position="16"/>
        <end position="36"/>
    </location>
</feature>
<dbReference type="AlphaFoldDB" id="A0A1J0VS94"/>
<dbReference type="OrthoDB" id="4567514at2"/>
<evidence type="ECO:0000313" key="2">
    <source>
        <dbReference type="EMBL" id="APE34912.1"/>
    </source>
</evidence>
<dbReference type="RefSeq" id="WP_071928096.1">
    <property type="nucleotide sequence ID" value="NZ_CP018082.1"/>
</dbReference>
<proteinExistence type="predicted"/>
<feature type="transmembrane region" description="Helical" evidence="1">
    <location>
        <begin position="100"/>
        <end position="116"/>
    </location>
</feature>
<keyword evidence="1" id="KW-0812">Transmembrane</keyword>
<name>A0A1J0VS94_9NOCA</name>
<dbReference type="Proteomes" id="UP000183810">
    <property type="component" value="Chromosome"/>
</dbReference>
<evidence type="ECO:0000313" key="3">
    <source>
        <dbReference type="Proteomes" id="UP000183810"/>
    </source>
</evidence>
<keyword evidence="1" id="KW-1133">Transmembrane helix</keyword>
<feature type="transmembrane region" description="Helical" evidence="1">
    <location>
        <begin position="42"/>
        <end position="62"/>
    </location>
</feature>
<feature type="transmembrane region" description="Helical" evidence="1">
    <location>
        <begin position="146"/>
        <end position="166"/>
    </location>
</feature>
<protein>
    <submittedName>
        <fullName evidence="2">Uncharacterized protein</fullName>
    </submittedName>
</protein>
<keyword evidence="1" id="KW-0472">Membrane</keyword>
<keyword evidence="3" id="KW-1185">Reference proteome</keyword>
<sequence>MTTLTRRGWKLATPMWFPLLCVAVTVLASVPVGVLLDSGIGIGWYWLVASPLSAIVSGWYFTRRPTQMPDLRGLAVLFTGMGLLIAVGLIAWLYRGAWSLVAPWLVVGIGLAALAVGMRSLATAVVGGTAIASALVVAIVDPAHGYSWLALIIGLVAAVAAATEMLRIEPGTGHG</sequence>
<evidence type="ECO:0000256" key="1">
    <source>
        <dbReference type="SAM" id="Phobius"/>
    </source>
</evidence>
<reference evidence="2" key="1">
    <citation type="submission" date="2016-11" db="EMBL/GenBank/DDBJ databases">
        <authorList>
            <person name="Jaros S."/>
            <person name="Januszkiewicz K."/>
            <person name="Wedrychowicz H."/>
        </authorList>
    </citation>
    <scope>NUCLEOTIDE SEQUENCE [LARGE SCALE GENOMIC DNA]</scope>
    <source>
        <strain evidence="2">Y48</strain>
    </source>
</reference>
<gene>
    <name evidence="2" type="ORF">BOX37_14225</name>
</gene>
<accession>A0A1J0VS94</accession>
<dbReference type="EMBL" id="CP018082">
    <property type="protein sequence ID" value="APE34912.1"/>
    <property type="molecule type" value="Genomic_DNA"/>
</dbReference>
<feature type="transmembrane region" description="Helical" evidence="1">
    <location>
        <begin position="121"/>
        <end position="140"/>
    </location>
</feature>
<dbReference type="KEGG" id="nsl:BOX37_14225"/>
<organism evidence="2 3">
    <name type="scientific">Nocardia mangyaensis</name>
    <dbReference type="NCBI Taxonomy" id="2213200"/>
    <lineage>
        <taxon>Bacteria</taxon>
        <taxon>Bacillati</taxon>
        <taxon>Actinomycetota</taxon>
        <taxon>Actinomycetes</taxon>
        <taxon>Mycobacteriales</taxon>
        <taxon>Nocardiaceae</taxon>
        <taxon>Nocardia</taxon>
    </lineage>
</organism>